<comment type="caution">
    <text evidence="1">The sequence shown here is derived from an EMBL/GenBank/DDBJ whole genome shotgun (WGS) entry which is preliminary data.</text>
</comment>
<dbReference type="RefSeq" id="WP_138840172.1">
    <property type="nucleotide sequence ID" value="NZ_VCPD01000001.1"/>
</dbReference>
<proteinExistence type="predicted"/>
<dbReference type="EMBL" id="VCPD01000001">
    <property type="protein sequence ID" value="TMV10115.1"/>
    <property type="molecule type" value="Genomic_DNA"/>
</dbReference>
<reference evidence="1 2" key="1">
    <citation type="submission" date="2019-05" db="EMBL/GenBank/DDBJ databases">
        <title>Ruegeria sp. nov., isolated from tidal flat.</title>
        <authorList>
            <person name="Kim W."/>
        </authorList>
    </citation>
    <scope>NUCLEOTIDE SEQUENCE [LARGE SCALE GENOMIC DNA]</scope>
    <source>
        <strain evidence="1 2">CAU 1488</strain>
    </source>
</reference>
<evidence type="ECO:0000313" key="1">
    <source>
        <dbReference type="EMBL" id="TMV10115.1"/>
    </source>
</evidence>
<organism evidence="1 2">
    <name type="scientific">Ruegeria sediminis</name>
    <dbReference type="NCBI Taxonomy" id="2583820"/>
    <lineage>
        <taxon>Bacteria</taxon>
        <taxon>Pseudomonadati</taxon>
        <taxon>Pseudomonadota</taxon>
        <taxon>Alphaproteobacteria</taxon>
        <taxon>Rhodobacterales</taxon>
        <taxon>Roseobacteraceae</taxon>
        <taxon>Ruegeria</taxon>
    </lineage>
</organism>
<dbReference type="Pfam" id="PF12686">
    <property type="entry name" value="DUF3800"/>
    <property type="match status" value="1"/>
</dbReference>
<dbReference type="Proteomes" id="UP001193035">
    <property type="component" value="Unassembled WGS sequence"/>
</dbReference>
<dbReference type="InterPro" id="IPR024524">
    <property type="entry name" value="DUF3800"/>
</dbReference>
<protein>
    <submittedName>
        <fullName evidence="1">DUF3800 domain-containing protein</fullName>
    </submittedName>
</protein>
<accession>A0ABY2X3Z6</accession>
<gene>
    <name evidence="1" type="ORF">FGK63_03375</name>
</gene>
<evidence type="ECO:0000313" key="2">
    <source>
        <dbReference type="Proteomes" id="UP001193035"/>
    </source>
</evidence>
<keyword evidence="2" id="KW-1185">Reference proteome</keyword>
<name>A0ABY2X3Z6_9RHOB</name>
<sequence length="267" mass="30434">MRYVFLVDESGDQGLRKVRESFSDRGASPYLTLGGVLIPETHIEATLSWLGNLKSRLGKELHCAELNHFQTAVFSREAASIKMLAFGVISKKSTLGDYLEGTPDEDIAQDYYNKCSHYLLELLGQFMSHHNVRSEDVSIIFERKNHNYQRLRSYISAIRKSPKDPRAAFLQRVDPLAITDRSKAEEPMLALADLVAFATFQSVNESRRNYGLPEERYMRELYKRFWRCPDTGQVAHFGLKYIKGPITMGLSGQAMSFAMKAYKKTAD</sequence>